<comment type="caution">
    <text evidence="1">The sequence shown here is derived from an EMBL/GenBank/DDBJ whole genome shotgun (WGS) entry which is preliminary data.</text>
</comment>
<name>A0A699XQ88_TANCI</name>
<organism evidence="1">
    <name type="scientific">Tanacetum cinerariifolium</name>
    <name type="common">Dalmatian daisy</name>
    <name type="synonym">Chrysanthemum cinerariifolium</name>
    <dbReference type="NCBI Taxonomy" id="118510"/>
    <lineage>
        <taxon>Eukaryota</taxon>
        <taxon>Viridiplantae</taxon>
        <taxon>Streptophyta</taxon>
        <taxon>Embryophyta</taxon>
        <taxon>Tracheophyta</taxon>
        <taxon>Spermatophyta</taxon>
        <taxon>Magnoliopsida</taxon>
        <taxon>eudicotyledons</taxon>
        <taxon>Gunneridae</taxon>
        <taxon>Pentapetalae</taxon>
        <taxon>asterids</taxon>
        <taxon>campanulids</taxon>
        <taxon>Asterales</taxon>
        <taxon>Asteraceae</taxon>
        <taxon>Asteroideae</taxon>
        <taxon>Anthemideae</taxon>
        <taxon>Anthemidinae</taxon>
        <taxon>Tanacetum</taxon>
    </lineage>
</organism>
<protein>
    <submittedName>
        <fullName evidence="1">Uncharacterized protein</fullName>
    </submittedName>
</protein>
<dbReference type="AlphaFoldDB" id="A0A699XQ88"/>
<evidence type="ECO:0000313" key="1">
    <source>
        <dbReference type="EMBL" id="GFD60440.1"/>
    </source>
</evidence>
<accession>A0A699XQ88</accession>
<proteinExistence type="predicted"/>
<sequence length="28" mass="3255">MKHGWCGQAYKSLLWRAASATNVRDFEK</sequence>
<reference evidence="1" key="1">
    <citation type="journal article" date="2019" name="Sci. Rep.">
        <title>Draft genome of Tanacetum cinerariifolium, the natural source of mosquito coil.</title>
        <authorList>
            <person name="Yamashiro T."/>
            <person name="Shiraishi A."/>
            <person name="Satake H."/>
            <person name="Nakayama K."/>
        </authorList>
    </citation>
    <scope>NUCLEOTIDE SEQUENCE</scope>
</reference>
<gene>
    <name evidence="1" type="ORF">Tci_932409</name>
</gene>
<dbReference type="EMBL" id="BKCJ011877701">
    <property type="protein sequence ID" value="GFD60440.1"/>
    <property type="molecule type" value="Genomic_DNA"/>
</dbReference>
<feature type="non-terminal residue" evidence="1">
    <location>
        <position position="28"/>
    </location>
</feature>